<feature type="binding site" evidence="10">
    <location>
        <position position="144"/>
    </location>
    <ligand>
        <name>substrate</name>
    </ligand>
</feature>
<feature type="domain" description="Glycoside hydrolase family 42 N-terminal" evidence="11">
    <location>
        <begin position="9"/>
        <end position="394"/>
    </location>
</feature>
<feature type="active site" description="Proton donor" evidence="9">
    <location>
        <position position="145"/>
    </location>
</feature>
<keyword evidence="14" id="KW-1185">Reference proteome</keyword>
<dbReference type="InterPro" id="IPR029062">
    <property type="entry name" value="Class_I_gatase-like"/>
</dbReference>
<evidence type="ECO:0000313" key="13">
    <source>
        <dbReference type="EMBL" id="SMQ64486.1"/>
    </source>
</evidence>
<dbReference type="OrthoDB" id="9800974at2"/>
<dbReference type="InterPro" id="IPR013780">
    <property type="entry name" value="Glyco_hydro_b"/>
</dbReference>
<evidence type="ECO:0000259" key="11">
    <source>
        <dbReference type="Pfam" id="PF02449"/>
    </source>
</evidence>
<name>A0A1Y6EQ71_9HYPH</name>
<evidence type="ECO:0000313" key="14">
    <source>
        <dbReference type="Proteomes" id="UP000194474"/>
    </source>
</evidence>
<keyword evidence="4" id="KW-0479">Metal-binding</keyword>
<protein>
    <recommendedName>
        <fullName evidence="3 8">Beta-galactosidase</fullName>
        <shortName evidence="8">Beta-gal</shortName>
        <ecNumber evidence="3 8">3.2.1.23</ecNumber>
    </recommendedName>
</protein>
<dbReference type="InterPro" id="IPR013529">
    <property type="entry name" value="Glyco_hydro_42_N"/>
</dbReference>
<dbReference type="PIRSF" id="PIRSF001084">
    <property type="entry name" value="B-galactosidase"/>
    <property type="match status" value="1"/>
</dbReference>
<dbReference type="AlphaFoldDB" id="A0A1Y6EQ71"/>
<keyword evidence="7 8" id="KW-0326">Glycosidase</keyword>
<evidence type="ECO:0000256" key="5">
    <source>
        <dbReference type="ARBA" id="ARBA00022801"/>
    </source>
</evidence>
<comment type="similarity">
    <text evidence="2 8">Belongs to the glycosyl hydrolase 42 family.</text>
</comment>
<dbReference type="RefSeq" id="WP_086469377.1">
    <property type="nucleotide sequence ID" value="NZ_FXWK01000001.1"/>
</dbReference>
<dbReference type="Gene3D" id="3.20.20.80">
    <property type="entry name" value="Glycosidases"/>
    <property type="match status" value="1"/>
</dbReference>
<dbReference type="SUPFAM" id="SSF52317">
    <property type="entry name" value="Class I glutamine amidotransferase-like"/>
    <property type="match status" value="1"/>
</dbReference>
<dbReference type="SUPFAM" id="SSF51445">
    <property type="entry name" value="(Trans)glycosidases"/>
    <property type="match status" value="1"/>
</dbReference>
<feature type="domain" description="Beta-galactosidase trimerisation" evidence="12">
    <location>
        <begin position="404"/>
        <end position="590"/>
    </location>
</feature>
<dbReference type="InterPro" id="IPR017853">
    <property type="entry name" value="GH"/>
</dbReference>
<dbReference type="Gene3D" id="2.60.40.1180">
    <property type="entry name" value="Golgi alpha-mannosidase II"/>
    <property type="match status" value="1"/>
</dbReference>
<dbReference type="PANTHER" id="PTHR36447:SF2">
    <property type="entry name" value="BETA-GALACTOSIDASE YESZ"/>
    <property type="match status" value="1"/>
</dbReference>
<evidence type="ECO:0000256" key="7">
    <source>
        <dbReference type="ARBA" id="ARBA00023295"/>
    </source>
</evidence>
<keyword evidence="5 8" id="KW-0378">Hydrolase</keyword>
<sequence length="652" mass="72956">MISPTLGVCYYPEHWPEDWWETDARRMAEVGIRYVRIGEFAWSRLEPSPGDLRLDWMIRAMDVLGRHGLKVIVGTPTATPPRWMIDKHPDMLAVDKTGRRKGFGSRRHYDFSHLGYREDCARITRILAEALSSHPALAGWQTDNEYGCHGTTYSYSPAALDGFRLWLERKYGSIDALNVAWGNVFWSMEYNRFDQIELPNLLVTDAAPAHELDFRRYSSDQVADFNAVQYEILKSARPDLPVIHNFMSRYSEFDHFKLGETLDIGSWDSYPIGHLAKSDETAEHKALYLRQGDPDNAAFHHDLYRTVGHGRMWIMEQQPGPVNWADSNPDPLPGMARLWAWEAFAHGAEVVSYFRWRQAPFGQEQMHAGLLRPDSEPAPAYDEARQVADELKTLTFDGAIARGKVAVVFDYESEWAWEIQPQAKGFRHGDHVRGVYAAFRKHGLDVDVLPPTMSSFEGYDIVAIPALLAWTDALREAVANFDGYLLIGPRSGSKTANFAIPDRLGPDLGANLLDTKVARVDSLPEGIRVSVKGGGSTHIWREKIVGNAEVVMEDEEGEPVLVSQGKLFYLTASGDKALVQRVADYLIAEADTPVLQLPAGVRCRTRGRFRVYVNYGARAQTLTPSADEAGYVLGSAEIEAAGVSVAALAKAD</sequence>
<dbReference type="EC" id="3.2.1.23" evidence="3 8"/>
<dbReference type="Proteomes" id="UP000194474">
    <property type="component" value="Unassembled WGS sequence"/>
</dbReference>
<organism evidence="13 14">
    <name type="scientific">Devosia lucknowensis</name>
    <dbReference type="NCBI Taxonomy" id="1096929"/>
    <lineage>
        <taxon>Bacteria</taxon>
        <taxon>Pseudomonadati</taxon>
        <taxon>Pseudomonadota</taxon>
        <taxon>Alphaproteobacteria</taxon>
        <taxon>Hyphomicrobiales</taxon>
        <taxon>Devosiaceae</taxon>
        <taxon>Devosia</taxon>
    </lineage>
</organism>
<dbReference type="PANTHER" id="PTHR36447">
    <property type="entry name" value="BETA-GALACTOSIDASE GANA"/>
    <property type="match status" value="1"/>
</dbReference>
<evidence type="ECO:0000256" key="4">
    <source>
        <dbReference type="ARBA" id="ARBA00022723"/>
    </source>
</evidence>
<feature type="active site" description="Nucleophile" evidence="9">
    <location>
        <position position="316"/>
    </location>
</feature>
<dbReference type="EMBL" id="FXWK01000001">
    <property type="protein sequence ID" value="SMQ64486.1"/>
    <property type="molecule type" value="Genomic_DNA"/>
</dbReference>
<dbReference type="Gene3D" id="3.40.50.880">
    <property type="match status" value="1"/>
</dbReference>
<evidence type="ECO:0000256" key="10">
    <source>
        <dbReference type="PIRSR" id="PIRSR001084-2"/>
    </source>
</evidence>
<dbReference type="GO" id="GO:0009341">
    <property type="term" value="C:beta-galactosidase complex"/>
    <property type="evidence" value="ECO:0007669"/>
    <property type="project" value="InterPro"/>
</dbReference>
<dbReference type="Pfam" id="PF08532">
    <property type="entry name" value="Glyco_hydro_42M"/>
    <property type="match status" value="1"/>
</dbReference>
<gene>
    <name evidence="13" type="ORF">SAMN06295905_0992</name>
</gene>
<dbReference type="GO" id="GO:0004565">
    <property type="term" value="F:beta-galactosidase activity"/>
    <property type="evidence" value="ECO:0007669"/>
    <property type="project" value="UniProtKB-EC"/>
</dbReference>
<evidence type="ECO:0000256" key="2">
    <source>
        <dbReference type="ARBA" id="ARBA00005940"/>
    </source>
</evidence>
<reference evidence="14" key="1">
    <citation type="submission" date="2017-04" db="EMBL/GenBank/DDBJ databases">
        <authorList>
            <person name="Varghese N."/>
            <person name="Submissions S."/>
        </authorList>
    </citation>
    <scope>NUCLEOTIDE SEQUENCE [LARGE SCALE GENOMIC DNA]</scope>
</reference>
<dbReference type="GO" id="GO:0046872">
    <property type="term" value="F:metal ion binding"/>
    <property type="evidence" value="ECO:0007669"/>
    <property type="project" value="UniProtKB-KW"/>
</dbReference>
<evidence type="ECO:0000256" key="9">
    <source>
        <dbReference type="PIRSR" id="PIRSR001084-1"/>
    </source>
</evidence>
<evidence type="ECO:0000256" key="1">
    <source>
        <dbReference type="ARBA" id="ARBA00001412"/>
    </source>
</evidence>
<comment type="catalytic activity">
    <reaction evidence="1 8">
        <text>Hydrolysis of terminal non-reducing beta-D-galactose residues in beta-D-galactosides.</text>
        <dbReference type="EC" id="3.2.1.23"/>
    </reaction>
</comment>
<evidence type="ECO:0000256" key="8">
    <source>
        <dbReference type="PIRNR" id="PIRNR001084"/>
    </source>
</evidence>
<proteinExistence type="inferred from homology"/>
<dbReference type="GO" id="GO:0005975">
    <property type="term" value="P:carbohydrate metabolic process"/>
    <property type="evidence" value="ECO:0007669"/>
    <property type="project" value="InterPro"/>
</dbReference>
<evidence type="ECO:0000259" key="12">
    <source>
        <dbReference type="Pfam" id="PF08532"/>
    </source>
</evidence>
<feature type="binding site" evidence="10">
    <location>
        <position position="324"/>
    </location>
    <ligand>
        <name>substrate</name>
    </ligand>
</feature>
<dbReference type="Pfam" id="PF02449">
    <property type="entry name" value="Glyco_hydro_42"/>
    <property type="match status" value="1"/>
</dbReference>
<evidence type="ECO:0000256" key="3">
    <source>
        <dbReference type="ARBA" id="ARBA00012756"/>
    </source>
</evidence>
<feature type="binding site" evidence="10">
    <location>
        <position position="106"/>
    </location>
    <ligand>
        <name>substrate</name>
    </ligand>
</feature>
<dbReference type="InterPro" id="IPR003476">
    <property type="entry name" value="Glyco_hydro_42"/>
</dbReference>
<dbReference type="CDD" id="cd03143">
    <property type="entry name" value="A4_beta-galactosidase_middle_domain"/>
    <property type="match status" value="1"/>
</dbReference>
<accession>A0A1Y6EQ71</accession>
<dbReference type="InterPro" id="IPR013738">
    <property type="entry name" value="Beta_galactosidase_Trimer"/>
</dbReference>
<keyword evidence="6" id="KW-0862">Zinc</keyword>
<evidence type="ECO:0000256" key="6">
    <source>
        <dbReference type="ARBA" id="ARBA00022833"/>
    </source>
</evidence>